<gene>
    <name evidence="5" type="ORF">GRI69_07620</name>
</gene>
<keyword evidence="1" id="KW-0229">DNA integration</keyword>
<sequence>MEFPWNFRVRGKRLVDLSKVGARGRLMPRPGDEPHWHRLRPRCSLGYRPSKKGGPGTWFARVFDEHSNKYVRKALGAFPHATGLEVFAAAKRDAEAWADEVEAGGLTQKHLVTVRDACEAYLKDRPNKIAAGVFRRHVYADSLSKVRLDKLRRQHLREWRKRLVDAPAIVSRNKNGLTRTKARSAATVNRDMVPLRAALNRVLPHGKPSTEAAWQEALKPEKGAGKRRTLYLDAAQRQSLVLASTEEIRPFVHAMCLLPIRVGALAALRVGDLEPRTLTVTIGQEKSTKPRQIAIPSSTMKFLEKQAKGRSPSQPIFCRIDGSSWNRNSWKKPIRAAAIAANLPTATTAYTLRHSVITDLVMDGQSLFLVAKLAGTGVQMIEDHYGHLVRPKAEDALEKLHF</sequence>
<protein>
    <submittedName>
        <fullName evidence="5">Tyrosine-type recombinase/integrase</fullName>
    </submittedName>
</protein>
<keyword evidence="6" id="KW-1185">Reference proteome</keyword>
<organism evidence="5 6">
    <name type="scientific">Qipengyuania vulgaris</name>
    <dbReference type="NCBI Taxonomy" id="291985"/>
    <lineage>
        <taxon>Bacteria</taxon>
        <taxon>Pseudomonadati</taxon>
        <taxon>Pseudomonadota</taxon>
        <taxon>Alphaproteobacteria</taxon>
        <taxon>Sphingomonadales</taxon>
        <taxon>Erythrobacteraceae</taxon>
        <taxon>Qipengyuania</taxon>
    </lineage>
</organism>
<dbReference type="AlphaFoldDB" id="A0A844XSY8"/>
<dbReference type="InterPro" id="IPR010998">
    <property type="entry name" value="Integrase_recombinase_N"/>
</dbReference>
<evidence type="ECO:0000313" key="6">
    <source>
        <dbReference type="Proteomes" id="UP000448199"/>
    </source>
</evidence>
<evidence type="ECO:0000256" key="2">
    <source>
        <dbReference type="ARBA" id="ARBA00023125"/>
    </source>
</evidence>
<dbReference type="OrthoDB" id="7465727at2"/>
<dbReference type="Pfam" id="PF00589">
    <property type="entry name" value="Phage_integrase"/>
    <property type="match status" value="1"/>
</dbReference>
<dbReference type="InterPro" id="IPR011010">
    <property type="entry name" value="DNA_brk_join_enz"/>
</dbReference>
<feature type="domain" description="Tyr recombinase" evidence="4">
    <location>
        <begin position="227"/>
        <end position="402"/>
    </location>
</feature>
<reference evidence="5 6" key="1">
    <citation type="submission" date="2019-12" db="EMBL/GenBank/DDBJ databases">
        <title>Genomic-based taxomic classification of the family Erythrobacteraceae.</title>
        <authorList>
            <person name="Xu L."/>
        </authorList>
    </citation>
    <scope>NUCLEOTIDE SEQUENCE [LARGE SCALE GENOMIC DNA]</scope>
    <source>
        <strain evidence="5 6">DSM 17792</strain>
    </source>
</reference>
<dbReference type="SUPFAM" id="SSF56349">
    <property type="entry name" value="DNA breaking-rejoining enzymes"/>
    <property type="match status" value="1"/>
</dbReference>
<evidence type="ECO:0000256" key="3">
    <source>
        <dbReference type="ARBA" id="ARBA00023172"/>
    </source>
</evidence>
<dbReference type="InterPro" id="IPR002104">
    <property type="entry name" value="Integrase_catalytic"/>
</dbReference>
<dbReference type="PANTHER" id="PTHR30349">
    <property type="entry name" value="PHAGE INTEGRASE-RELATED"/>
    <property type="match status" value="1"/>
</dbReference>
<evidence type="ECO:0000313" key="5">
    <source>
        <dbReference type="EMBL" id="MXO48122.1"/>
    </source>
</evidence>
<proteinExistence type="predicted"/>
<dbReference type="RefSeq" id="WP_160727669.1">
    <property type="nucleotide sequence ID" value="NZ_WTYC01000003.1"/>
</dbReference>
<keyword evidence="3" id="KW-0233">DNA recombination</keyword>
<dbReference type="GO" id="GO:0006310">
    <property type="term" value="P:DNA recombination"/>
    <property type="evidence" value="ECO:0007669"/>
    <property type="project" value="UniProtKB-KW"/>
</dbReference>
<name>A0A844XSY8_9SPHN</name>
<accession>A0A844XSY8</accession>
<dbReference type="GO" id="GO:0015074">
    <property type="term" value="P:DNA integration"/>
    <property type="evidence" value="ECO:0007669"/>
    <property type="project" value="UniProtKB-KW"/>
</dbReference>
<dbReference type="PANTHER" id="PTHR30349:SF88">
    <property type="entry name" value="BLL1584 PROTEIN"/>
    <property type="match status" value="1"/>
</dbReference>
<dbReference type="CDD" id="cd00397">
    <property type="entry name" value="DNA_BRE_C"/>
    <property type="match status" value="1"/>
</dbReference>
<dbReference type="Gene3D" id="1.10.150.130">
    <property type="match status" value="1"/>
</dbReference>
<dbReference type="EMBL" id="WTYC01000003">
    <property type="protein sequence ID" value="MXO48122.1"/>
    <property type="molecule type" value="Genomic_DNA"/>
</dbReference>
<dbReference type="PROSITE" id="PS51898">
    <property type="entry name" value="TYR_RECOMBINASE"/>
    <property type="match status" value="1"/>
</dbReference>
<dbReference type="GO" id="GO:0003677">
    <property type="term" value="F:DNA binding"/>
    <property type="evidence" value="ECO:0007669"/>
    <property type="project" value="UniProtKB-KW"/>
</dbReference>
<dbReference type="Proteomes" id="UP000448199">
    <property type="component" value="Unassembled WGS sequence"/>
</dbReference>
<evidence type="ECO:0000256" key="1">
    <source>
        <dbReference type="ARBA" id="ARBA00022908"/>
    </source>
</evidence>
<comment type="caution">
    <text evidence="5">The sequence shown here is derived from an EMBL/GenBank/DDBJ whole genome shotgun (WGS) entry which is preliminary data.</text>
</comment>
<dbReference type="InterPro" id="IPR013762">
    <property type="entry name" value="Integrase-like_cat_sf"/>
</dbReference>
<dbReference type="Gene3D" id="1.10.443.10">
    <property type="entry name" value="Intergrase catalytic core"/>
    <property type="match status" value="1"/>
</dbReference>
<keyword evidence="2" id="KW-0238">DNA-binding</keyword>
<dbReference type="InterPro" id="IPR050090">
    <property type="entry name" value="Tyrosine_recombinase_XerCD"/>
</dbReference>
<evidence type="ECO:0000259" key="4">
    <source>
        <dbReference type="PROSITE" id="PS51898"/>
    </source>
</evidence>